<dbReference type="PANTHER" id="PTHR43537">
    <property type="entry name" value="TRANSCRIPTIONAL REGULATOR, GNTR FAMILY"/>
    <property type="match status" value="1"/>
</dbReference>
<reference evidence="5" key="1">
    <citation type="submission" date="2021-01" db="EMBL/GenBank/DDBJ databases">
        <title>Whole genome shotgun sequence of Virgisporangium ochraceum NBRC 16418.</title>
        <authorList>
            <person name="Komaki H."/>
            <person name="Tamura T."/>
        </authorList>
    </citation>
    <scope>NUCLEOTIDE SEQUENCE</scope>
    <source>
        <strain evidence="5">NBRC 16418</strain>
    </source>
</reference>
<dbReference type="GO" id="GO:0003677">
    <property type="term" value="F:DNA binding"/>
    <property type="evidence" value="ECO:0007669"/>
    <property type="project" value="UniProtKB-KW"/>
</dbReference>
<gene>
    <name evidence="5" type="ORF">Voc01_103210</name>
</gene>
<sequence>MPVPRQSAPPSRALLRERVFDSLRAAIVDGTLEPGERLVDADLCAWLGVSRTPIREALTQLEKTGLVRIRPGNSTVVAPLDVRAAAEAQAVAASMHELAARDAVPLLSGSHLGAMETANAAFATALATTDVDAAIAADDAFHRVFVDLAANRLVAAILDDVTPLLRRMERARFASLTGRGSVEQHRRIVDLARRRDVDGTAAAVRANWLTLKPEES</sequence>
<dbReference type="InterPro" id="IPR036388">
    <property type="entry name" value="WH-like_DNA-bd_sf"/>
</dbReference>
<dbReference type="InterPro" id="IPR011711">
    <property type="entry name" value="GntR_C"/>
</dbReference>
<dbReference type="EMBL" id="BOPH01000156">
    <property type="protein sequence ID" value="GIJ75404.1"/>
    <property type="molecule type" value="Genomic_DNA"/>
</dbReference>
<dbReference type="InterPro" id="IPR008920">
    <property type="entry name" value="TF_FadR/GntR_C"/>
</dbReference>
<feature type="domain" description="HTH gntR-type" evidence="4">
    <location>
        <begin position="13"/>
        <end position="80"/>
    </location>
</feature>
<name>A0A8J4A3X3_9ACTN</name>
<evidence type="ECO:0000259" key="4">
    <source>
        <dbReference type="PROSITE" id="PS50949"/>
    </source>
</evidence>
<dbReference type="Gene3D" id="1.10.10.10">
    <property type="entry name" value="Winged helix-like DNA-binding domain superfamily/Winged helix DNA-binding domain"/>
    <property type="match status" value="1"/>
</dbReference>
<keyword evidence="6" id="KW-1185">Reference proteome</keyword>
<evidence type="ECO:0000256" key="1">
    <source>
        <dbReference type="ARBA" id="ARBA00023015"/>
    </source>
</evidence>
<dbReference type="SMART" id="SM00895">
    <property type="entry name" value="FCD"/>
    <property type="match status" value="1"/>
</dbReference>
<organism evidence="5 6">
    <name type="scientific">Virgisporangium ochraceum</name>
    <dbReference type="NCBI Taxonomy" id="65505"/>
    <lineage>
        <taxon>Bacteria</taxon>
        <taxon>Bacillati</taxon>
        <taxon>Actinomycetota</taxon>
        <taxon>Actinomycetes</taxon>
        <taxon>Micromonosporales</taxon>
        <taxon>Micromonosporaceae</taxon>
        <taxon>Virgisporangium</taxon>
    </lineage>
</organism>
<dbReference type="CDD" id="cd07377">
    <property type="entry name" value="WHTH_GntR"/>
    <property type="match status" value="1"/>
</dbReference>
<evidence type="ECO:0000256" key="3">
    <source>
        <dbReference type="ARBA" id="ARBA00023163"/>
    </source>
</evidence>
<evidence type="ECO:0000313" key="5">
    <source>
        <dbReference type="EMBL" id="GIJ75404.1"/>
    </source>
</evidence>
<keyword evidence="1" id="KW-0805">Transcription regulation</keyword>
<protein>
    <submittedName>
        <fullName evidence="5">Putative transcriptional regulator, GntR family protein</fullName>
    </submittedName>
</protein>
<dbReference type="PANTHER" id="PTHR43537:SF5">
    <property type="entry name" value="UXU OPERON TRANSCRIPTIONAL REGULATOR"/>
    <property type="match status" value="1"/>
</dbReference>
<accession>A0A8J4A3X3</accession>
<evidence type="ECO:0000313" key="6">
    <source>
        <dbReference type="Proteomes" id="UP000635606"/>
    </source>
</evidence>
<dbReference type="SMART" id="SM00345">
    <property type="entry name" value="HTH_GNTR"/>
    <property type="match status" value="1"/>
</dbReference>
<comment type="caution">
    <text evidence="5">The sequence shown here is derived from an EMBL/GenBank/DDBJ whole genome shotgun (WGS) entry which is preliminary data.</text>
</comment>
<dbReference type="Proteomes" id="UP000635606">
    <property type="component" value="Unassembled WGS sequence"/>
</dbReference>
<dbReference type="AlphaFoldDB" id="A0A8J4A3X3"/>
<proteinExistence type="predicted"/>
<dbReference type="InterPro" id="IPR000524">
    <property type="entry name" value="Tscrpt_reg_HTH_GntR"/>
</dbReference>
<dbReference type="InterPro" id="IPR036390">
    <property type="entry name" value="WH_DNA-bd_sf"/>
</dbReference>
<dbReference type="PROSITE" id="PS50949">
    <property type="entry name" value="HTH_GNTR"/>
    <property type="match status" value="1"/>
</dbReference>
<keyword evidence="2" id="KW-0238">DNA-binding</keyword>
<dbReference type="SUPFAM" id="SSF48008">
    <property type="entry name" value="GntR ligand-binding domain-like"/>
    <property type="match status" value="1"/>
</dbReference>
<dbReference type="Pfam" id="PF07729">
    <property type="entry name" value="FCD"/>
    <property type="match status" value="1"/>
</dbReference>
<dbReference type="Gene3D" id="1.20.120.530">
    <property type="entry name" value="GntR ligand-binding domain-like"/>
    <property type="match status" value="1"/>
</dbReference>
<keyword evidence="3" id="KW-0804">Transcription</keyword>
<dbReference type="RefSeq" id="WP_203935165.1">
    <property type="nucleotide sequence ID" value="NZ_BOPH01000156.1"/>
</dbReference>
<dbReference type="SUPFAM" id="SSF46785">
    <property type="entry name" value="Winged helix' DNA-binding domain"/>
    <property type="match status" value="1"/>
</dbReference>
<evidence type="ECO:0000256" key="2">
    <source>
        <dbReference type="ARBA" id="ARBA00023125"/>
    </source>
</evidence>
<dbReference type="Pfam" id="PF00392">
    <property type="entry name" value="GntR"/>
    <property type="match status" value="1"/>
</dbReference>
<dbReference type="GO" id="GO:0003700">
    <property type="term" value="F:DNA-binding transcription factor activity"/>
    <property type="evidence" value="ECO:0007669"/>
    <property type="project" value="InterPro"/>
</dbReference>